<dbReference type="EMBL" id="LSMT01000427">
    <property type="protein sequence ID" value="PFX18164.1"/>
    <property type="molecule type" value="Genomic_DNA"/>
</dbReference>
<name>A0A2B4RIE6_STYPI</name>
<keyword evidence="3" id="KW-1185">Reference proteome</keyword>
<keyword evidence="2" id="KW-0695">RNA-directed DNA polymerase</keyword>
<dbReference type="OrthoDB" id="5986182at2759"/>
<reference evidence="3" key="1">
    <citation type="journal article" date="2017" name="bioRxiv">
        <title>Comparative analysis of the genomes of Stylophora pistillata and Acropora digitifera provides evidence for extensive differences between species of corals.</title>
        <authorList>
            <person name="Voolstra C.R."/>
            <person name="Li Y."/>
            <person name="Liew Y.J."/>
            <person name="Baumgarten S."/>
            <person name="Zoccola D."/>
            <person name="Flot J.-F."/>
            <person name="Tambutte S."/>
            <person name="Allemand D."/>
            <person name="Aranda M."/>
        </authorList>
    </citation>
    <scope>NUCLEOTIDE SEQUENCE [LARGE SCALE GENOMIC DNA]</scope>
</reference>
<dbReference type="PANTHER" id="PTHR47510:SF3">
    <property type="entry name" value="ENDO_EXONUCLEASE_PHOSPHATASE DOMAIN-CONTAINING PROTEIN"/>
    <property type="match status" value="1"/>
</dbReference>
<dbReference type="Proteomes" id="UP000225706">
    <property type="component" value="Unassembled WGS sequence"/>
</dbReference>
<dbReference type="PROSITE" id="PS50878">
    <property type="entry name" value="RT_POL"/>
    <property type="match status" value="1"/>
</dbReference>
<keyword evidence="2" id="KW-0808">Transferase</keyword>
<dbReference type="GO" id="GO:0003964">
    <property type="term" value="F:RNA-directed DNA polymerase activity"/>
    <property type="evidence" value="ECO:0007669"/>
    <property type="project" value="UniProtKB-KW"/>
</dbReference>
<dbReference type="AlphaFoldDB" id="A0A2B4RIE6"/>
<evidence type="ECO:0000313" key="2">
    <source>
        <dbReference type="EMBL" id="PFX18164.1"/>
    </source>
</evidence>
<keyword evidence="2" id="KW-0548">Nucleotidyltransferase</keyword>
<proteinExistence type="predicted"/>
<organism evidence="2 3">
    <name type="scientific">Stylophora pistillata</name>
    <name type="common">Smooth cauliflower coral</name>
    <dbReference type="NCBI Taxonomy" id="50429"/>
    <lineage>
        <taxon>Eukaryota</taxon>
        <taxon>Metazoa</taxon>
        <taxon>Cnidaria</taxon>
        <taxon>Anthozoa</taxon>
        <taxon>Hexacorallia</taxon>
        <taxon>Scleractinia</taxon>
        <taxon>Astrocoeniina</taxon>
        <taxon>Pocilloporidae</taxon>
        <taxon>Stylophora</taxon>
    </lineage>
</organism>
<gene>
    <name evidence="2" type="primary">pol</name>
    <name evidence="2" type="ORF">AWC38_SpisGene17484</name>
</gene>
<dbReference type="Pfam" id="PF00078">
    <property type="entry name" value="RVT_1"/>
    <property type="match status" value="1"/>
</dbReference>
<dbReference type="SUPFAM" id="SSF56672">
    <property type="entry name" value="DNA/RNA polymerases"/>
    <property type="match status" value="1"/>
</dbReference>
<feature type="domain" description="Reverse transcriptase" evidence="1">
    <location>
        <begin position="106"/>
        <end position="372"/>
    </location>
</feature>
<comment type="caution">
    <text evidence="2">The sequence shown here is derived from an EMBL/GenBank/DDBJ whole genome shotgun (WGS) entry which is preliminary data.</text>
</comment>
<accession>A0A2B4RIE6</accession>
<dbReference type="PANTHER" id="PTHR47510">
    <property type="entry name" value="REVERSE TRANSCRIPTASE DOMAIN-CONTAINING PROTEIN"/>
    <property type="match status" value="1"/>
</dbReference>
<dbReference type="CDD" id="cd01650">
    <property type="entry name" value="RT_nLTR_like"/>
    <property type="match status" value="1"/>
</dbReference>
<sequence length="425" mass="47805">MSGRSEKPSLFSLERDGKIMSQQELVNSLNRFYLSVNADIPPLDMNLLPAFLPAEPEIPFLQPHEVCKKLLAIKASKAHGPDKVPCRIVKEFAYELPEPITTIFNTSLRSGIVPAAWKESNIIHISKVQPPMDEGDTRPISLTPCLSKVLEDFVVTWLIDDVKDKIDPNQFGCLKGTSTTCCLLDMIHTLLTYLDSSGRHLRLCFLDFSKAFDRIGYNVLIEKLLGLGVRIFLIPWIISFLTNRRQRVKLPGSISDWLPTTAGVPQGTKLGPILFLVMINNLNISDPESCTWKFVDDVSLSEGLVRNSTSTIQTSLDSVASWSSSNWMKLNAKKCKEMRICFLKEPTELPHLKIGDQQLELVTSHKVLGLVIQNNLKWNNHIEATVTKASKRLHILRVLRRGGVEMNDLTTIYISLMDLFLNIAV</sequence>
<dbReference type="InterPro" id="IPR043502">
    <property type="entry name" value="DNA/RNA_pol_sf"/>
</dbReference>
<dbReference type="InterPro" id="IPR000477">
    <property type="entry name" value="RT_dom"/>
</dbReference>
<protein>
    <submittedName>
        <fullName evidence="2">RNA-directed DNA polymerase from mobile element jockey</fullName>
    </submittedName>
</protein>
<evidence type="ECO:0000259" key="1">
    <source>
        <dbReference type="PROSITE" id="PS50878"/>
    </source>
</evidence>
<evidence type="ECO:0000313" key="3">
    <source>
        <dbReference type="Proteomes" id="UP000225706"/>
    </source>
</evidence>